<dbReference type="InterPro" id="IPR020518">
    <property type="entry name" value="Tscrpt_reg_PrtN"/>
</dbReference>
<evidence type="ECO:0000313" key="2">
    <source>
        <dbReference type="Proteomes" id="UP001209682"/>
    </source>
</evidence>
<reference evidence="1 2" key="1">
    <citation type="submission" date="2022-11" db="EMBL/GenBank/DDBJ databases">
        <title>Acinetobacter entericus sp. nov., isolated from the gut of the plastic-eating larvae of the Coleoptera insect Zophobas atratus.</title>
        <authorList>
            <person name="Dong X."/>
            <person name="Yang Y."/>
        </authorList>
    </citation>
    <scope>NUCLEOTIDE SEQUENCE [LARGE SCALE GENOMIC DNA]</scope>
    <source>
        <strain evidence="1 2">BIT-DXN8</strain>
    </source>
</reference>
<name>A0ABT3NEB0_9GAMM</name>
<dbReference type="RefSeq" id="WP_265464609.1">
    <property type="nucleotide sequence ID" value="NZ_JAPEQW010000002.1"/>
</dbReference>
<dbReference type="Pfam" id="PF11112">
    <property type="entry name" value="PyocinActivator"/>
    <property type="match status" value="1"/>
</dbReference>
<gene>
    <name evidence="1" type="ORF">OKC24_01710</name>
</gene>
<organism evidence="1 2">
    <name type="scientific">Acinetobacter entericus</name>
    <dbReference type="NCBI Taxonomy" id="2989714"/>
    <lineage>
        <taxon>Bacteria</taxon>
        <taxon>Pseudomonadati</taxon>
        <taxon>Pseudomonadota</taxon>
        <taxon>Gammaproteobacteria</taxon>
        <taxon>Moraxellales</taxon>
        <taxon>Moraxellaceae</taxon>
        <taxon>Acinetobacter</taxon>
    </lineage>
</organism>
<dbReference type="EMBL" id="JAPEQW010000002">
    <property type="protein sequence ID" value="MCW8037902.1"/>
    <property type="molecule type" value="Genomic_DNA"/>
</dbReference>
<evidence type="ECO:0000313" key="1">
    <source>
        <dbReference type="EMBL" id="MCW8037902.1"/>
    </source>
</evidence>
<accession>A0ABT3NEB0</accession>
<comment type="caution">
    <text evidence="1">The sequence shown here is derived from an EMBL/GenBank/DDBJ whole genome shotgun (WGS) entry which is preliminary data.</text>
</comment>
<dbReference type="Proteomes" id="UP001209682">
    <property type="component" value="Unassembled WGS sequence"/>
</dbReference>
<keyword evidence="2" id="KW-1185">Reference proteome</keyword>
<protein>
    <submittedName>
        <fullName evidence="1">Pyocin activator PrtN family protein</fullName>
    </submittedName>
</protein>
<proteinExistence type="predicted"/>
<sequence length="96" mass="11031">MGSAVRNNEKDDQIDTSLMLILRYKRPVVALKDIVKDYMPHMDLPAAKQRAAKCKLPFPAFKTDGNKSEYFVKLSDVAIWLDSLQEESKKNWSEVN</sequence>